<evidence type="ECO:0000313" key="6">
    <source>
        <dbReference type="EMBL" id="CDS84099.1"/>
    </source>
</evidence>
<dbReference type="PANTHER" id="PTHR43288">
    <property type="entry name" value="BIOTIN SYNTHASE-RELATED PROTEIN, RADICAL SAM SUPERFAMILY"/>
    <property type="match status" value="1"/>
</dbReference>
<reference evidence="8" key="1">
    <citation type="submission" date="2014-07" db="EMBL/GenBank/DDBJ databases">
        <authorList>
            <person name="Monot Marc"/>
        </authorList>
    </citation>
    <scope>NUCLEOTIDE SEQUENCE</scope>
    <source>
        <strain evidence="8">7032989</strain>
        <strain evidence="7">7032994</strain>
    </source>
</reference>
<dbReference type="InterPro" id="IPR013785">
    <property type="entry name" value="Aldolase_TIM"/>
</dbReference>
<evidence type="ECO:0000256" key="4">
    <source>
        <dbReference type="ARBA" id="ARBA00023014"/>
    </source>
</evidence>
<dbReference type="KEGG" id="pdf:CD630DERM_07310"/>
<reference evidence="9 10" key="2">
    <citation type="submission" date="2019-02" db="EMBL/GenBank/DDBJ databases">
        <authorList>
            <consortium name="Pathogen Informatics"/>
        </authorList>
    </citation>
    <scope>NUCLEOTIDE SEQUENCE [LARGE SCALE GENOMIC DNA]</scope>
    <source>
        <strain evidence="9">Clo34</strain>
        <strain evidence="10">clo34</strain>
    </source>
</reference>
<keyword evidence="4" id="KW-0411">Iron-sulfur</keyword>
<dbReference type="GO" id="GO:0051536">
    <property type="term" value="F:iron-sulfur cluster binding"/>
    <property type="evidence" value="ECO:0007669"/>
    <property type="project" value="UniProtKB-KW"/>
</dbReference>
<organism evidence="8">
    <name type="scientific">Clostridioides difficile</name>
    <name type="common">Peptoclostridium difficile</name>
    <dbReference type="NCBI Taxonomy" id="1496"/>
    <lineage>
        <taxon>Bacteria</taxon>
        <taxon>Bacillati</taxon>
        <taxon>Bacillota</taxon>
        <taxon>Clostridia</taxon>
        <taxon>Peptostreptococcales</taxon>
        <taxon>Peptostreptococcaceae</taxon>
        <taxon>Clostridioides</taxon>
    </lineage>
</organism>
<dbReference type="SFLD" id="SFLDG01113">
    <property type="entry name" value="Uncharacterised_Radical_SAM_Su"/>
    <property type="match status" value="1"/>
</dbReference>
<evidence type="ECO:0000256" key="1">
    <source>
        <dbReference type="ARBA" id="ARBA00022691"/>
    </source>
</evidence>
<dbReference type="RefSeq" id="WP_003436928.1">
    <property type="nucleotide sequence ID" value="NZ_BAABSG010000004.1"/>
</dbReference>
<dbReference type="SUPFAM" id="SSF102114">
    <property type="entry name" value="Radical SAM enzymes"/>
    <property type="match status" value="1"/>
</dbReference>
<dbReference type="GO" id="GO:0003824">
    <property type="term" value="F:catalytic activity"/>
    <property type="evidence" value="ECO:0007669"/>
    <property type="project" value="InterPro"/>
</dbReference>
<gene>
    <name evidence="8" type="ORF">BN1095_430068</name>
    <name evidence="6" type="ORF">BN1096_300032</name>
    <name evidence="7" type="ORF">BN1097_310032</name>
    <name evidence="9" type="ORF">SAMEA1402399_01728</name>
</gene>
<dbReference type="InterPro" id="IPR058240">
    <property type="entry name" value="rSAM_sf"/>
</dbReference>
<dbReference type="PATRIC" id="fig|1496.1373.peg.3490"/>
<dbReference type="InterPro" id="IPR007197">
    <property type="entry name" value="rSAM"/>
</dbReference>
<dbReference type="Gene3D" id="3.20.20.70">
    <property type="entry name" value="Aldolase class I"/>
    <property type="match status" value="1"/>
</dbReference>
<evidence type="ECO:0000313" key="10">
    <source>
        <dbReference type="Proteomes" id="UP000411588"/>
    </source>
</evidence>
<proteinExistence type="predicted"/>
<dbReference type="SMART" id="SM00729">
    <property type="entry name" value="Elp3"/>
    <property type="match status" value="1"/>
</dbReference>
<keyword evidence="3" id="KW-0408">Iron</keyword>
<dbReference type="GO" id="GO:0046872">
    <property type="term" value="F:metal ion binding"/>
    <property type="evidence" value="ECO:0007669"/>
    <property type="project" value="UniProtKB-KW"/>
</dbReference>
<protein>
    <submittedName>
        <fullName evidence="8 9">Radical SAM superfamily protein</fullName>
    </submittedName>
</protein>
<evidence type="ECO:0000256" key="3">
    <source>
        <dbReference type="ARBA" id="ARBA00023004"/>
    </source>
</evidence>
<evidence type="ECO:0000313" key="7">
    <source>
        <dbReference type="EMBL" id="CDS84549.1"/>
    </source>
</evidence>
<feature type="domain" description="Elp3/MiaA/NifB-like radical SAM core" evidence="5">
    <location>
        <begin position="32"/>
        <end position="226"/>
    </location>
</feature>
<dbReference type="EMBL" id="CAADAN010000005">
    <property type="protein sequence ID" value="VFD31675.1"/>
    <property type="molecule type" value="Genomic_DNA"/>
</dbReference>
<accession>A0A031WG37</accession>
<dbReference type="InterPro" id="IPR006638">
    <property type="entry name" value="Elp3/MiaA/NifB-like_rSAM"/>
</dbReference>
<sequence>MNKNLSEKMKIAFDIKLKNFGNKIEFAYPNQTLALSTTSNQCSLKCAHCNGHYLNNMVPIEEYEEKVQSRNITSFLLSGGCSYEGDVPINTHINTIKNLKEQGYRLNAHLGLMDKDSIVELCKYLDIVSFDLVFDDETIREVYKMKKSKEDYIEVYNTIQEHTEVAPHICIGLKGGQIKGEYEIIEYLQKNPPNKLTFIVLIPTKGTEYENVEPPELEGVADILCEARINLPDTEINLGCMRPRGVYRKELDQLSIMCGVNRIVLPSRSAKNKAIEMNMTINECKECCVL</sequence>
<dbReference type="PANTHER" id="PTHR43288:SF2">
    <property type="entry name" value="RADICAL SAM CORE DOMAIN-CONTAINING PROTEIN"/>
    <property type="match status" value="1"/>
</dbReference>
<dbReference type="GeneID" id="66353236"/>
<evidence type="ECO:0000313" key="9">
    <source>
        <dbReference type="EMBL" id="VFD31675.1"/>
    </source>
</evidence>
<dbReference type="Proteomes" id="UP000411588">
    <property type="component" value="Unassembled WGS sequence"/>
</dbReference>
<keyword evidence="1" id="KW-0949">S-adenosyl-L-methionine</keyword>
<evidence type="ECO:0000313" key="8">
    <source>
        <dbReference type="EMBL" id="CDT32055.1"/>
    </source>
</evidence>
<dbReference type="SFLD" id="SFLDS00029">
    <property type="entry name" value="Radical_SAM"/>
    <property type="match status" value="1"/>
</dbReference>
<dbReference type="EMBL" id="LK933105">
    <property type="protein sequence ID" value="CDT32055.1"/>
    <property type="molecule type" value="Genomic_DNA"/>
</dbReference>
<evidence type="ECO:0000256" key="2">
    <source>
        <dbReference type="ARBA" id="ARBA00022723"/>
    </source>
</evidence>
<evidence type="ECO:0000259" key="5">
    <source>
        <dbReference type="SMART" id="SM00729"/>
    </source>
</evidence>
<keyword evidence="2" id="KW-0479">Metal-binding</keyword>
<dbReference type="EMBL" id="LK932481">
    <property type="protein sequence ID" value="CDS84099.1"/>
    <property type="molecule type" value="Genomic_DNA"/>
</dbReference>
<name>A0A031WG37_CLODI</name>
<dbReference type="AlphaFoldDB" id="A0A031WG37"/>
<dbReference type="EMBL" id="LK932367">
    <property type="protein sequence ID" value="CDS84549.1"/>
    <property type="molecule type" value="Genomic_DNA"/>
</dbReference>